<feature type="region of interest" description="Disordered" evidence="1">
    <location>
        <begin position="1"/>
        <end position="27"/>
    </location>
</feature>
<feature type="domain" description="Insertion element IS402-like" evidence="2">
    <location>
        <begin position="103"/>
        <end position="176"/>
    </location>
</feature>
<evidence type="ECO:0000256" key="1">
    <source>
        <dbReference type="SAM" id="MobiDB-lite"/>
    </source>
</evidence>
<dbReference type="PANTHER" id="PTHR46637:SF1">
    <property type="entry name" value="BLL5188 PROTEIN"/>
    <property type="match status" value="1"/>
</dbReference>
<dbReference type="InterPro" id="IPR052909">
    <property type="entry name" value="Transposase_6_like"/>
</dbReference>
<reference evidence="3" key="1">
    <citation type="journal article" date="2014" name="Int. J. Syst. Evol. Microbiol.">
        <title>Complete genome sequence of Corynebacterium casei LMG S-19264T (=DSM 44701T), isolated from a smear-ripened cheese.</title>
        <authorList>
            <consortium name="US DOE Joint Genome Institute (JGI-PGF)"/>
            <person name="Walter F."/>
            <person name="Albersmeier A."/>
            <person name="Kalinowski J."/>
            <person name="Ruckert C."/>
        </authorList>
    </citation>
    <scope>NUCLEOTIDE SEQUENCE</scope>
    <source>
        <strain evidence="3">JCM 3313</strain>
    </source>
</reference>
<evidence type="ECO:0000313" key="4">
    <source>
        <dbReference type="Proteomes" id="UP000639606"/>
    </source>
</evidence>
<feature type="region of interest" description="Disordered" evidence="1">
    <location>
        <begin position="64"/>
        <end position="87"/>
    </location>
</feature>
<keyword evidence="4" id="KW-1185">Reference proteome</keyword>
<name>A0A918ANH7_9PSEU</name>
<organism evidence="3 4">
    <name type="scientific">Saccharothrix coeruleofusca</name>
    <dbReference type="NCBI Taxonomy" id="33919"/>
    <lineage>
        <taxon>Bacteria</taxon>
        <taxon>Bacillati</taxon>
        <taxon>Actinomycetota</taxon>
        <taxon>Actinomycetes</taxon>
        <taxon>Pseudonocardiales</taxon>
        <taxon>Pseudonocardiaceae</taxon>
        <taxon>Saccharothrix</taxon>
    </lineage>
</organism>
<comment type="caution">
    <text evidence="3">The sequence shown here is derived from an EMBL/GenBank/DDBJ whole genome shotgun (WGS) entry which is preliminary data.</text>
</comment>
<dbReference type="InterPro" id="IPR025161">
    <property type="entry name" value="IS402-like_dom"/>
</dbReference>
<evidence type="ECO:0000259" key="2">
    <source>
        <dbReference type="Pfam" id="PF13340"/>
    </source>
</evidence>
<dbReference type="Proteomes" id="UP000639606">
    <property type="component" value="Unassembled WGS sequence"/>
</dbReference>
<proteinExistence type="predicted"/>
<reference evidence="3" key="2">
    <citation type="submission" date="2020-09" db="EMBL/GenBank/DDBJ databases">
        <authorList>
            <person name="Sun Q."/>
            <person name="Ohkuma M."/>
        </authorList>
    </citation>
    <scope>NUCLEOTIDE SEQUENCE</scope>
    <source>
        <strain evidence="3">JCM 3313</strain>
    </source>
</reference>
<evidence type="ECO:0000313" key="3">
    <source>
        <dbReference type="EMBL" id="GGP62912.1"/>
    </source>
</evidence>
<feature type="compositionally biased region" description="Basic and acidic residues" evidence="1">
    <location>
        <begin position="65"/>
        <end position="80"/>
    </location>
</feature>
<accession>A0A918ANH7</accession>
<protein>
    <recommendedName>
        <fullName evidence="2">Insertion element IS402-like domain-containing protein</fullName>
    </recommendedName>
</protein>
<dbReference type="PANTHER" id="PTHR46637">
    <property type="entry name" value="TIS1421-TRANSPOSASE PROTEIN A"/>
    <property type="match status" value="1"/>
</dbReference>
<gene>
    <name evidence="3" type="ORF">GCM10010185_39280</name>
</gene>
<dbReference type="AlphaFoldDB" id="A0A918ANH7"/>
<sequence length="207" mass="22890">MGITTVLAEDPMTNHTPPPRPAPQPFGRTVGAEIARQARQHVHPAVAPRRSAEDVALATLLRARQRGDEQRQEPWVRRAPESPARPPHADVIEQLSARLVPPALWAAVEPVIPPAKVRRQGGGRGRVSDRAVFTAIVFVLTSGCAWRHLPPTFGVTVPTVHRRFQEWTDAGLWTRLRRVAAEGRGEDAEWLRLVLEAAERRGTRAVG</sequence>
<dbReference type="EMBL" id="BMRG01000007">
    <property type="protein sequence ID" value="GGP62912.1"/>
    <property type="molecule type" value="Genomic_DNA"/>
</dbReference>
<dbReference type="Pfam" id="PF13340">
    <property type="entry name" value="DUF4096"/>
    <property type="match status" value="1"/>
</dbReference>